<reference evidence="1" key="2">
    <citation type="journal article" date="2021" name="PeerJ">
        <title>Extensive microbial diversity within the chicken gut microbiome revealed by metagenomics and culture.</title>
        <authorList>
            <person name="Gilroy R."/>
            <person name="Ravi A."/>
            <person name="Getino M."/>
            <person name="Pursley I."/>
            <person name="Horton D.L."/>
            <person name="Alikhan N.F."/>
            <person name="Baker D."/>
            <person name="Gharbi K."/>
            <person name="Hall N."/>
            <person name="Watson M."/>
            <person name="Adriaenssens E.M."/>
            <person name="Foster-Nyarko E."/>
            <person name="Jarju S."/>
            <person name="Secka A."/>
            <person name="Antonio M."/>
            <person name="Oren A."/>
            <person name="Chaudhuri R.R."/>
            <person name="La Ragione R."/>
            <person name="Hildebrand F."/>
            <person name="Pallen M.J."/>
        </authorList>
    </citation>
    <scope>NUCLEOTIDE SEQUENCE</scope>
    <source>
        <strain evidence="1">8207</strain>
    </source>
</reference>
<name>A0A9D9GUR2_9PROT</name>
<proteinExistence type="predicted"/>
<reference evidence="1" key="1">
    <citation type="submission" date="2020-10" db="EMBL/GenBank/DDBJ databases">
        <authorList>
            <person name="Gilroy R."/>
        </authorList>
    </citation>
    <scope>NUCLEOTIDE SEQUENCE</scope>
    <source>
        <strain evidence="1">8207</strain>
    </source>
</reference>
<protein>
    <submittedName>
        <fullName evidence="1">Uncharacterized protein</fullName>
    </submittedName>
</protein>
<dbReference type="EMBL" id="JADINC010000034">
    <property type="protein sequence ID" value="MBO8425299.1"/>
    <property type="molecule type" value="Genomic_DNA"/>
</dbReference>
<evidence type="ECO:0000313" key="2">
    <source>
        <dbReference type="Proteomes" id="UP000823630"/>
    </source>
</evidence>
<dbReference type="AlphaFoldDB" id="A0A9D9GUR2"/>
<comment type="caution">
    <text evidence="1">The sequence shown here is derived from an EMBL/GenBank/DDBJ whole genome shotgun (WGS) entry which is preliminary data.</text>
</comment>
<accession>A0A9D9GUR2</accession>
<gene>
    <name evidence="1" type="ORF">IAC69_02340</name>
</gene>
<sequence length="143" mass="16885">MLHIYFTKPYFSKKNSSIIYNKIKYNMSWFNNNDNNDNKSNSSNSSNNIDWDAYDQLNNNKQQDPEDRGVIEAPANAETIIYESPDGQQYEISISDLIEADDDDEIKYTAPKNQDYYKLKSSYKKTKKYITTIKSHRYFTFSH</sequence>
<organism evidence="1 2">
    <name type="scientific">Candidatus Enterousia avistercoris</name>
    <dbReference type="NCBI Taxonomy" id="2840788"/>
    <lineage>
        <taxon>Bacteria</taxon>
        <taxon>Pseudomonadati</taxon>
        <taxon>Pseudomonadota</taxon>
        <taxon>Alphaproteobacteria</taxon>
        <taxon>Candidatus Enterousia</taxon>
    </lineage>
</organism>
<dbReference type="Proteomes" id="UP000823630">
    <property type="component" value="Unassembled WGS sequence"/>
</dbReference>
<evidence type="ECO:0000313" key="1">
    <source>
        <dbReference type="EMBL" id="MBO8425299.1"/>
    </source>
</evidence>